<dbReference type="NCBIfam" id="TIGR00730">
    <property type="entry name" value="Rossman fold protein, TIGR00730 family"/>
    <property type="match status" value="1"/>
</dbReference>
<dbReference type="PANTHER" id="PTHR31223:SF70">
    <property type="entry name" value="LOG FAMILY PROTEIN YJL055W"/>
    <property type="match status" value="1"/>
</dbReference>
<organism evidence="3 4">
    <name type="scientific">Plantactinospora mayteni</name>
    <dbReference type="NCBI Taxonomy" id="566021"/>
    <lineage>
        <taxon>Bacteria</taxon>
        <taxon>Bacillati</taxon>
        <taxon>Actinomycetota</taxon>
        <taxon>Actinomycetes</taxon>
        <taxon>Micromonosporales</taxon>
        <taxon>Micromonosporaceae</taxon>
        <taxon>Plantactinospora</taxon>
    </lineage>
</organism>
<dbReference type="Gene3D" id="3.40.50.450">
    <property type="match status" value="1"/>
</dbReference>
<proteinExistence type="inferred from homology"/>
<dbReference type="CDD" id="cd04690">
    <property type="entry name" value="NUDIX_Hydrolase"/>
    <property type="match status" value="1"/>
</dbReference>
<feature type="domain" description="Nudix hydrolase" evidence="2">
    <location>
        <begin position="11"/>
        <end position="136"/>
    </location>
</feature>
<reference evidence="3 4" key="1">
    <citation type="submission" date="2021-01" db="EMBL/GenBank/DDBJ databases">
        <title>Whole genome shotgun sequence of Plantactinospora mayteni NBRC 109088.</title>
        <authorList>
            <person name="Komaki H."/>
            <person name="Tamura T."/>
        </authorList>
    </citation>
    <scope>NUCLEOTIDE SEQUENCE [LARGE SCALE GENOMIC DNA]</scope>
    <source>
        <strain evidence="3 4">NBRC 109088</strain>
    </source>
</reference>
<evidence type="ECO:0000313" key="4">
    <source>
        <dbReference type="Proteomes" id="UP000621500"/>
    </source>
</evidence>
<sequence length="334" mass="35825">MRGVVAEIIGGRVRVCAVVLRDASGSILTVRKQGTERFMLPGGKPEPGESRRETAVRECAEELGVLLDPAALREVGVFRAPAANEAGVEIEATVFEYPTVQVGSPASEIAELRWLAVSEQPLPADLAPLLSERVLPAIGYPPRALAARWMTVFTGSAQGVDPVYSDAVVKLAGVLAAEGVGLVYGGGKVGLMGQLADATLAAGGRAVGVMPQALVDGEIAHTGLTRLEVVPDMHERKLRMAELGDVFVALPGGAGTLEEFFEVWTWQQLGIHAKPVALYDVDGFWQPLLTMIDRMVDQGFLSARYRESLIVVRTPEDLLDAWAAWTPPVPKWTR</sequence>
<dbReference type="Gene3D" id="3.90.79.10">
    <property type="entry name" value="Nucleoside Triphosphate Pyrophosphohydrolase"/>
    <property type="match status" value="1"/>
</dbReference>
<comment type="similarity">
    <text evidence="1">Belongs to the LOG family.</text>
</comment>
<dbReference type="InterPro" id="IPR005269">
    <property type="entry name" value="LOG"/>
</dbReference>
<dbReference type="InterPro" id="IPR000086">
    <property type="entry name" value="NUDIX_hydrolase_dom"/>
</dbReference>
<evidence type="ECO:0000313" key="3">
    <source>
        <dbReference type="EMBL" id="GIG97157.1"/>
    </source>
</evidence>
<protein>
    <recommendedName>
        <fullName evidence="2">Nudix hydrolase domain-containing protein</fullName>
    </recommendedName>
</protein>
<evidence type="ECO:0000256" key="1">
    <source>
        <dbReference type="ARBA" id="ARBA00006763"/>
    </source>
</evidence>
<dbReference type="Pfam" id="PF03641">
    <property type="entry name" value="Lysine_decarbox"/>
    <property type="match status" value="1"/>
</dbReference>
<gene>
    <name evidence="3" type="ORF">Pma05_37300</name>
</gene>
<dbReference type="InterPro" id="IPR031100">
    <property type="entry name" value="LOG_fam"/>
</dbReference>
<dbReference type="EMBL" id="BONX01000023">
    <property type="protein sequence ID" value="GIG97157.1"/>
    <property type="molecule type" value="Genomic_DNA"/>
</dbReference>
<dbReference type="Pfam" id="PF00293">
    <property type="entry name" value="NUDIX"/>
    <property type="match status" value="1"/>
</dbReference>
<accession>A0ABQ4ER61</accession>
<dbReference type="Proteomes" id="UP000621500">
    <property type="component" value="Unassembled WGS sequence"/>
</dbReference>
<keyword evidence="4" id="KW-1185">Reference proteome</keyword>
<dbReference type="InterPro" id="IPR015797">
    <property type="entry name" value="NUDIX_hydrolase-like_dom_sf"/>
</dbReference>
<dbReference type="PANTHER" id="PTHR31223">
    <property type="entry name" value="LOG FAMILY PROTEIN YJL055W"/>
    <property type="match status" value="1"/>
</dbReference>
<dbReference type="SUPFAM" id="SSF102405">
    <property type="entry name" value="MCP/YpsA-like"/>
    <property type="match status" value="1"/>
</dbReference>
<evidence type="ECO:0000259" key="2">
    <source>
        <dbReference type="PROSITE" id="PS51462"/>
    </source>
</evidence>
<dbReference type="PROSITE" id="PS51462">
    <property type="entry name" value="NUDIX"/>
    <property type="match status" value="1"/>
</dbReference>
<name>A0ABQ4ER61_9ACTN</name>
<comment type="caution">
    <text evidence="3">The sequence shown here is derived from an EMBL/GenBank/DDBJ whole genome shotgun (WGS) entry which is preliminary data.</text>
</comment>
<dbReference type="SUPFAM" id="SSF55811">
    <property type="entry name" value="Nudix"/>
    <property type="match status" value="1"/>
</dbReference>